<feature type="region of interest" description="Disordered" evidence="1">
    <location>
        <begin position="346"/>
        <end position="367"/>
    </location>
</feature>
<dbReference type="PANTHER" id="PTHR21616:SF2">
    <property type="entry name" value="CENTROSOME AND SPINDLE POLE-ASSOCIATED PROTEIN 1"/>
    <property type="match status" value="1"/>
</dbReference>
<feature type="compositionally biased region" description="Basic residues" evidence="1">
    <location>
        <begin position="151"/>
        <end position="161"/>
    </location>
</feature>
<dbReference type="Ensembl" id="ENSGACT00000061965.1">
    <property type="protein sequence ID" value="ENSGACP00000063702.1"/>
    <property type="gene ID" value="ENSGACG00000002894.2"/>
</dbReference>
<feature type="compositionally biased region" description="Polar residues" evidence="1">
    <location>
        <begin position="250"/>
        <end position="260"/>
    </location>
</feature>
<feature type="compositionally biased region" description="Basic and acidic residues" evidence="1">
    <location>
        <begin position="346"/>
        <end position="358"/>
    </location>
</feature>
<reference evidence="3 4" key="1">
    <citation type="journal article" date="2021" name="G3 (Bethesda)">
        <title>Improved contiguity of the threespine stickleback genome using long-read sequencing.</title>
        <authorList>
            <person name="Nath S."/>
            <person name="Shaw D.E."/>
            <person name="White M.A."/>
        </authorList>
    </citation>
    <scope>NUCLEOTIDE SEQUENCE [LARGE SCALE GENOMIC DNA]</scope>
    <source>
        <strain evidence="3 4">Lake Benthic</strain>
    </source>
</reference>
<feature type="compositionally biased region" description="Basic and acidic residues" evidence="1">
    <location>
        <begin position="1019"/>
        <end position="1030"/>
    </location>
</feature>
<dbReference type="GO" id="GO:0005813">
    <property type="term" value="C:centrosome"/>
    <property type="evidence" value="ECO:0007669"/>
    <property type="project" value="InterPro"/>
</dbReference>
<name>A0AAQ4RL80_GASAC</name>
<evidence type="ECO:0000313" key="3">
    <source>
        <dbReference type="Ensembl" id="ENSGACP00000063702.1"/>
    </source>
</evidence>
<feature type="compositionally biased region" description="Polar residues" evidence="1">
    <location>
        <begin position="750"/>
        <end position="774"/>
    </location>
</feature>
<reference evidence="3" key="2">
    <citation type="submission" date="2025-08" db="UniProtKB">
        <authorList>
            <consortium name="Ensembl"/>
        </authorList>
    </citation>
    <scope>IDENTIFICATION</scope>
</reference>
<feature type="domain" description="Centrosome and spindle pole-associated protein 1 C-terminal" evidence="2">
    <location>
        <begin position="858"/>
        <end position="898"/>
    </location>
</feature>
<feature type="region of interest" description="Disordered" evidence="1">
    <location>
        <begin position="383"/>
        <end position="426"/>
    </location>
</feature>
<sequence length="1069" mass="122674">MPPASAAHTIPTHPDTGLGFCLLLGTDYERKKKKLQQELQLDYEHHAAKIKDLKAGEPPTQTHGVSLPIDEKISVQEKLREERRREYNLFLQEKAQIEAFKRGNPPVTSKTGPVRATNKSPPRERPASRRDAASLTEPADHGESSGTWGPGRRRQRRWHLNRPKEPHSSDEEPMRERSASRRDAATLTDAGESTGTLGRRRWQLHRPNEHYGSEEESIIITDREEESESRRSRRRDQLPLERDERRTSEHTANSEMQVSMRTPARSRAATSDDIANFATGLMIGASEDRAASQMRKEQYQQDLLRQISERQRNKIREKNLELGIATHGAKDQEKLQLGAVNRRYDGGRRRVSREDTEQRAAPGMSHLDYSPALSQLTETTVSGTRLPQGAPTMNHFEDGRRRNFSNRPGEVSEPRAAGVPPPSTNNYRTPHDAGYYYYGTSNPLHLDPPYNQNVLPGGRRQFGDFHSPRQRHTEATDQPIVPPYAVGELPADNSQWRRQKALSHQEALRQQIIERQELKRRETEENHRYDAKIEAEMMAYNPWGRCGGGASIKDGQGNLISDLNQMHRTNEESCRNPVSRRSRHTQSFLMTNGHTPVDKGRAPLSHRLPDGSQSGSDVVLGFSDQREQLNEDLKQQIEDNKQRQREEKERLRIKEEKEDKMLADQRARIQQRYDEEQRKEKISKKTKPVVLHEHKQQHQEQEQRVRQEEEIEKKPPENAGDREEKKARWSHERREPSPPIPTLQRKRTHLVSSRPSSVESRLTSRTEGSVSTPHSPAVPEKISQLDGQKEVIRELSTIRNYLRNEQRQLEVQLGQTDLQETRYPPPNRPTGRPRGTFESMLKQTVQPPTRNPFPGAADTASREGVRHMYPDPAVGEQSLDIQQQALLREQERKIRLMKREEKHGKWAHTHAQIPPVVLFHSSFCCFPTDSVKQQLSHYPSRNTPASFHRDSILPSETTLIGIYSGDALEESLHHQPPAERPESTTSPRRHDYDVSETTDQWDRINPPVTGLNLGSNVRAQDKRPVSRQDTEGPPDNELDDLSLCSARERRVSMETVPTEVWLRPARRIP</sequence>
<dbReference type="Pfam" id="PF24578">
    <property type="entry name" value="CSPP1_C"/>
    <property type="match status" value="1"/>
</dbReference>
<feature type="compositionally biased region" description="Basic and acidic residues" evidence="1">
    <location>
        <begin position="235"/>
        <end position="249"/>
    </location>
</feature>
<accession>A0AAQ4RL80</accession>
<feature type="compositionally biased region" description="Basic and acidic residues" evidence="1">
    <location>
        <begin position="970"/>
        <end position="993"/>
    </location>
</feature>
<feature type="region of interest" description="Disordered" evidence="1">
    <location>
        <begin position="100"/>
        <end position="269"/>
    </location>
</feature>
<dbReference type="GeneTree" id="ENSGT00390000015084"/>
<feature type="region of interest" description="Disordered" evidence="1">
    <location>
        <begin position="569"/>
        <end position="618"/>
    </location>
</feature>
<dbReference type="GO" id="GO:0032467">
    <property type="term" value="P:positive regulation of cytokinesis"/>
    <property type="evidence" value="ECO:0007669"/>
    <property type="project" value="InterPro"/>
</dbReference>
<dbReference type="Proteomes" id="UP000007635">
    <property type="component" value="Chromosome XXI"/>
</dbReference>
<dbReference type="PANTHER" id="PTHR21616">
    <property type="entry name" value="CENTROSOME SPINDLE POLE ASSOCIATED PROTEIN"/>
    <property type="match status" value="1"/>
</dbReference>
<evidence type="ECO:0000313" key="4">
    <source>
        <dbReference type="Proteomes" id="UP000007635"/>
    </source>
</evidence>
<evidence type="ECO:0000256" key="1">
    <source>
        <dbReference type="SAM" id="MobiDB-lite"/>
    </source>
</evidence>
<reference evidence="3" key="3">
    <citation type="submission" date="2025-09" db="UniProtKB">
        <authorList>
            <consortium name="Ensembl"/>
        </authorList>
    </citation>
    <scope>IDENTIFICATION</scope>
</reference>
<keyword evidence="4" id="KW-1185">Reference proteome</keyword>
<feature type="region of interest" description="Disordered" evidence="1">
    <location>
        <begin position="970"/>
        <end position="1043"/>
    </location>
</feature>
<dbReference type="InterPro" id="IPR058191">
    <property type="entry name" value="CSPP1_C"/>
</dbReference>
<feature type="compositionally biased region" description="Polar residues" evidence="1">
    <location>
        <begin position="585"/>
        <end position="594"/>
    </location>
</feature>
<dbReference type="GO" id="GO:0000922">
    <property type="term" value="C:spindle pole"/>
    <property type="evidence" value="ECO:0007669"/>
    <property type="project" value="InterPro"/>
</dbReference>
<feature type="compositionally biased region" description="Basic and acidic residues" evidence="1">
    <location>
        <begin position="690"/>
        <end position="736"/>
    </location>
</feature>
<dbReference type="GO" id="GO:0005874">
    <property type="term" value="C:microtubule"/>
    <property type="evidence" value="ECO:0007669"/>
    <property type="project" value="InterPro"/>
</dbReference>
<feature type="compositionally biased region" description="Basic and acidic residues" evidence="1">
    <location>
        <begin position="121"/>
        <end position="143"/>
    </location>
</feature>
<dbReference type="AlphaFoldDB" id="A0AAQ4RL80"/>
<dbReference type="InterPro" id="IPR026708">
    <property type="entry name" value="CSPP1"/>
</dbReference>
<feature type="region of interest" description="Disordered" evidence="1">
    <location>
        <begin position="636"/>
        <end position="785"/>
    </location>
</feature>
<organism evidence="3 4">
    <name type="scientific">Gasterosteus aculeatus aculeatus</name>
    <name type="common">three-spined stickleback</name>
    <dbReference type="NCBI Taxonomy" id="481459"/>
    <lineage>
        <taxon>Eukaryota</taxon>
        <taxon>Metazoa</taxon>
        <taxon>Chordata</taxon>
        <taxon>Craniata</taxon>
        <taxon>Vertebrata</taxon>
        <taxon>Euteleostomi</taxon>
        <taxon>Actinopterygii</taxon>
        <taxon>Neopterygii</taxon>
        <taxon>Teleostei</taxon>
        <taxon>Neoteleostei</taxon>
        <taxon>Acanthomorphata</taxon>
        <taxon>Eupercaria</taxon>
        <taxon>Perciformes</taxon>
        <taxon>Cottioidei</taxon>
        <taxon>Gasterosteales</taxon>
        <taxon>Gasterosteidae</taxon>
        <taxon>Gasterosteus</taxon>
    </lineage>
</organism>
<proteinExistence type="predicted"/>
<feature type="compositionally biased region" description="Basic and acidic residues" evidence="1">
    <location>
        <begin position="162"/>
        <end position="184"/>
    </location>
</feature>
<protein>
    <submittedName>
        <fullName evidence="3">Centrosome and spindle pole associated protein 1</fullName>
    </submittedName>
</protein>
<feature type="compositionally biased region" description="Basic and acidic residues" evidence="1">
    <location>
        <begin position="636"/>
        <end position="680"/>
    </location>
</feature>
<evidence type="ECO:0000259" key="2">
    <source>
        <dbReference type="Pfam" id="PF24578"/>
    </source>
</evidence>